<dbReference type="PROSITE" id="PS51272">
    <property type="entry name" value="SLH"/>
    <property type="match status" value="2"/>
</dbReference>
<evidence type="ECO:0000313" key="4">
    <source>
        <dbReference type="EMBL" id="GKX28607.1"/>
    </source>
</evidence>
<organism evidence="4 5">
    <name type="scientific">Vallitalea longa</name>
    <dbReference type="NCBI Taxonomy" id="2936439"/>
    <lineage>
        <taxon>Bacteria</taxon>
        <taxon>Bacillati</taxon>
        <taxon>Bacillota</taxon>
        <taxon>Clostridia</taxon>
        <taxon>Lachnospirales</taxon>
        <taxon>Vallitaleaceae</taxon>
        <taxon>Vallitalea</taxon>
    </lineage>
</organism>
<feature type="signal peptide" evidence="2">
    <location>
        <begin position="1"/>
        <end position="23"/>
    </location>
</feature>
<dbReference type="InterPro" id="IPR001119">
    <property type="entry name" value="SLH_dom"/>
</dbReference>
<sequence>MKKLINLCMVFIFMVSFNVNVLAASDEPSDWAKDIIKESIEEGLVPEHLQNNYQDDITREEFTELMVTAIIAKVNKYNDDYMSEFARKPWKFQVLTVDNYFDYVTTDVKFDDTDNKYVKMANTLGIIQGVGNNNFAPDDLITREQAACMFFNYAQTEVSPDTIAAEENLSDIETCSDWAKLGVELAYHCNLFNGTKEPIKDNWGFVVTQGKFSPLDNITREQAIAVTKRMADRDLLDKLRIQNYYDITMDELFYGIQIKDNSVSLLNGNYENDISTNLTIAFEYSWFRDIITDYPTGAFEGIFSRPYGLVHPSWDWKNAEGLLNGERQVYDFGEFTLIHNDTPNTLVTVYKNVNTGYITRADIQFAHFIEDNLKVINLIEEE</sequence>
<name>A0A9W6DEM4_9FIRM</name>
<dbReference type="Proteomes" id="UP001144256">
    <property type="component" value="Unassembled WGS sequence"/>
</dbReference>
<keyword evidence="1" id="KW-0677">Repeat</keyword>
<gene>
    <name evidence="4" type="ORF">SH1V18_10870</name>
</gene>
<evidence type="ECO:0000256" key="2">
    <source>
        <dbReference type="SAM" id="SignalP"/>
    </source>
</evidence>
<evidence type="ECO:0000259" key="3">
    <source>
        <dbReference type="PROSITE" id="PS51272"/>
    </source>
</evidence>
<evidence type="ECO:0000256" key="1">
    <source>
        <dbReference type="ARBA" id="ARBA00022737"/>
    </source>
</evidence>
<dbReference type="Pfam" id="PF00395">
    <property type="entry name" value="SLH"/>
    <property type="match status" value="1"/>
</dbReference>
<comment type="caution">
    <text evidence="4">The sequence shown here is derived from an EMBL/GenBank/DDBJ whole genome shotgun (WGS) entry which is preliminary data.</text>
</comment>
<protein>
    <recommendedName>
        <fullName evidence="3">SLH domain-containing protein</fullName>
    </recommendedName>
</protein>
<feature type="chain" id="PRO_5040819310" description="SLH domain-containing protein" evidence="2">
    <location>
        <begin position="24"/>
        <end position="382"/>
    </location>
</feature>
<dbReference type="AlphaFoldDB" id="A0A9W6DEM4"/>
<feature type="domain" description="SLH" evidence="3">
    <location>
        <begin position="101"/>
        <end position="164"/>
    </location>
</feature>
<keyword evidence="5" id="KW-1185">Reference proteome</keyword>
<feature type="domain" description="SLH" evidence="3">
    <location>
        <begin position="166"/>
        <end position="241"/>
    </location>
</feature>
<evidence type="ECO:0000313" key="5">
    <source>
        <dbReference type="Proteomes" id="UP001144256"/>
    </source>
</evidence>
<accession>A0A9W6DEM4</accession>
<reference evidence="4" key="1">
    <citation type="submission" date="2022-06" db="EMBL/GenBank/DDBJ databases">
        <title>Vallitalea longa sp. nov., an anaerobic bacterium isolated from marine sediment.</title>
        <authorList>
            <person name="Hirano S."/>
            <person name="Terahara T."/>
            <person name="Mori K."/>
            <person name="Hamada M."/>
            <person name="Matsumoto R."/>
            <person name="Kobayashi T."/>
        </authorList>
    </citation>
    <scope>NUCLEOTIDE SEQUENCE</scope>
    <source>
        <strain evidence="4">SH18-1</strain>
    </source>
</reference>
<dbReference type="EMBL" id="BRLB01000001">
    <property type="protein sequence ID" value="GKX28607.1"/>
    <property type="molecule type" value="Genomic_DNA"/>
</dbReference>
<dbReference type="RefSeq" id="WP_281813072.1">
    <property type="nucleotide sequence ID" value="NZ_BRLB01000001.1"/>
</dbReference>
<proteinExistence type="predicted"/>
<keyword evidence="2" id="KW-0732">Signal</keyword>